<sequence>MWVAAVVARQCDYCPGSHGHSNDEHDGGVDPDASDREVESAFRQLAKELAPSSTGRERSSSARPGR</sequence>
<protein>
    <submittedName>
        <fullName evidence="2">Uncharacterized protein</fullName>
    </submittedName>
</protein>
<name>M0M1E3_9EURY</name>
<dbReference type="Proteomes" id="UP000011566">
    <property type="component" value="Unassembled WGS sequence"/>
</dbReference>
<evidence type="ECO:0000313" key="2">
    <source>
        <dbReference type="EMBL" id="EMA38419.1"/>
    </source>
</evidence>
<reference evidence="2 3" key="1">
    <citation type="journal article" date="2014" name="PLoS Genet.">
        <title>Phylogenetically driven sequencing of extremely halophilic archaea reveals strategies for static and dynamic osmo-response.</title>
        <authorList>
            <person name="Becker E.A."/>
            <person name="Seitzer P.M."/>
            <person name="Tritt A."/>
            <person name="Larsen D."/>
            <person name="Krusor M."/>
            <person name="Yao A.I."/>
            <person name="Wu D."/>
            <person name="Madern D."/>
            <person name="Eisen J.A."/>
            <person name="Darling A.E."/>
            <person name="Facciotti M.T."/>
        </authorList>
    </citation>
    <scope>NUCLEOTIDE SEQUENCE [LARGE SCALE GENOMIC DNA]</scope>
    <source>
        <strain evidence="2 3">100A6</strain>
    </source>
</reference>
<organism evidence="2 3">
    <name type="scientific">Halococcus hamelinensis 100A6</name>
    <dbReference type="NCBI Taxonomy" id="1132509"/>
    <lineage>
        <taxon>Archaea</taxon>
        <taxon>Methanobacteriati</taxon>
        <taxon>Methanobacteriota</taxon>
        <taxon>Stenosarchaea group</taxon>
        <taxon>Halobacteria</taxon>
        <taxon>Halobacteriales</taxon>
        <taxon>Halococcaceae</taxon>
        <taxon>Halococcus</taxon>
    </lineage>
</organism>
<dbReference type="AlphaFoldDB" id="M0M1E3"/>
<proteinExistence type="predicted"/>
<dbReference type="EMBL" id="AOMB01000030">
    <property type="protein sequence ID" value="EMA38419.1"/>
    <property type="molecule type" value="Genomic_DNA"/>
</dbReference>
<feature type="region of interest" description="Disordered" evidence="1">
    <location>
        <begin position="13"/>
        <end position="66"/>
    </location>
</feature>
<gene>
    <name evidence="2" type="ORF">C447_09702</name>
</gene>
<evidence type="ECO:0000313" key="3">
    <source>
        <dbReference type="Proteomes" id="UP000011566"/>
    </source>
</evidence>
<evidence type="ECO:0000256" key="1">
    <source>
        <dbReference type="SAM" id="MobiDB-lite"/>
    </source>
</evidence>
<keyword evidence="3" id="KW-1185">Reference proteome</keyword>
<accession>M0M1E3</accession>
<feature type="compositionally biased region" description="Basic and acidic residues" evidence="1">
    <location>
        <begin position="20"/>
        <end position="40"/>
    </location>
</feature>
<comment type="caution">
    <text evidence="2">The sequence shown here is derived from an EMBL/GenBank/DDBJ whole genome shotgun (WGS) entry which is preliminary data.</text>
</comment>